<dbReference type="AlphaFoldDB" id="A0A1G9V3W2"/>
<gene>
    <name evidence="1" type="ORF">SAMN04488090_3950</name>
</gene>
<organism evidence="1 2">
    <name type="scientific">Siphonobacter aquaeclarae</name>
    <dbReference type="NCBI Taxonomy" id="563176"/>
    <lineage>
        <taxon>Bacteria</taxon>
        <taxon>Pseudomonadati</taxon>
        <taxon>Bacteroidota</taxon>
        <taxon>Cytophagia</taxon>
        <taxon>Cytophagales</taxon>
        <taxon>Cytophagaceae</taxon>
        <taxon>Siphonobacter</taxon>
    </lineage>
</organism>
<dbReference type="SUPFAM" id="SSF54427">
    <property type="entry name" value="NTF2-like"/>
    <property type="match status" value="1"/>
</dbReference>
<evidence type="ECO:0008006" key="3">
    <source>
        <dbReference type="Google" id="ProtNLM"/>
    </source>
</evidence>
<dbReference type="Proteomes" id="UP000198901">
    <property type="component" value="Unassembled WGS sequence"/>
</dbReference>
<name>A0A1G9V3W2_9BACT</name>
<dbReference type="InterPro" id="IPR009959">
    <property type="entry name" value="Cyclase_SnoaL-like"/>
</dbReference>
<protein>
    <recommendedName>
        <fullName evidence="3">SnoaL-like polyketide cyclase</fullName>
    </recommendedName>
</protein>
<evidence type="ECO:0000313" key="2">
    <source>
        <dbReference type="Proteomes" id="UP000198901"/>
    </source>
</evidence>
<dbReference type="Gene3D" id="3.10.450.50">
    <property type="match status" value="1"/>
</dbReference>
<dbReference type="InterPro" id="IPR032710">
    <property type="entry name" value="NTF2-like_dom_sf"/>
</dbReference>
<dbReference type="EMBL" id="FNGS01000008">
    <property type="protein sequence ID" value="SDM66773.1"/>
    <property type="molecule type" value="Genomic_DNA"/>
</dbReference>
<dbReference type="RefSeq" id="WP_093207056.1">
    <property type="nucleotide sequence ID" value="NZ_FNGS01000008.1"/>
</dbReference>
<dbReference type="GO" id="GO:0030638">
    <property type="term" value="P:polyketide metabolic process"/>
    <property type="evidence" value="ECO:0007669"/>
    <property type="project" value="InterPro"/>
</dbReference>
<dbReference type="Pfam" id="PF07366">
    <property type="entry name" value="SnoaL"/>
    <property type="match status" value="1"/>
</dbReference>
<dbReference type="STRING" id="563176.SAMN04488090_3950"/>
<dbReference type="PANTHER" id="PTHR38436:SF1">
    <property type="entry name" value="ESTER CYCLASE"/>
    <property type="match status" value="1"/>
</dbReference>
<proteinExistence type="predicted"/>
<keyword evidence="2" id="KW-1185">Reference proteome</keyword>
<reference evidence="1 2" key="1">
    <citation type="submission" date="2016-10" db="EMBL/GenBank/DDBJ databases">
        <authorList>
            <person name="de Groot N.N."/>
        </authorList>
    </citation>
    <scope>NUCLEOTIDE SEQUENCE [LARGE SCALE GENOMIC DNA]</scope>
    <source>
        <strain evidence="1 2">DSM 21668</strain>
    </source>
</reference>
<evidence type="ECO:0000313" key="1">
    <source>
        <dbReference type="EMBL" id="SDM66773.1"/>
    </source>
</evidence>
<sequence>MQHQSLLEEILDAYNTHDVPRIVAIYHPDYFGSLVSEGAGISGLTDLHEKLTRLFLAFPDLQLAVEEMVSEENRIAIAWIASGTQLGKIMNIPSTKKRLQLKGQTILEIRDGKVARTRHLWDLASMLRQMGLLPELHPQGIL</sequence>
<accession>A0A1G9V3W2</accession>
<dbReference type="OrthoDB" id="4774596at2"/>
<dbReference type="PANTHER" id="PTHR38436">
    <property type="entry name" value="POLYKETIDE CYCLASE SNOAL-LIKE DOMAIN"/>
    <property type="match status" value="1"/>
</dbReference>